<dbReference type="AlphaFoldDB" id="A0A0L0TCQ0"/>
<dbReference type="SUPFAM" id="SSF52047">
    <property type="entry name" value="RNI-like"/>
    <property type="match status" value="1"/>
</dbReference>
<keyword evidence="2" id="KW-1185">Reference proteome</keyword>
<dbReference type="VEuPathDB" id="FungiDB:AMAG_16560"/>
<proteinExistence type="predicted"/>
<protein>
    <submittedName>
        <fullName evidence="1">Uncharacterized protein</fullName>
    </submittedName>
</protein>
<accession>A0A0L0TCQ0</accession>
<evidence type="ECO:0000313" key="2">
    <source>
        <dbReference type="Proteomes" id="UP000054350"/>
    </source>
</evidence>
<dbReference type="Gene3D" id="3.80.10.10">
    <property type="entry name" value="Ribonuclease Inhibitor"/>
    <property type="match status" value="1"/>
</dbReference>
<evidence type="ECO:0000313" key="1">
    <source>
        <dbReference type="EMBL" id="KNE72517.1"/>
    </source>
</evidence>
<dbReference type="Proteomes" id="UP000054350">
    <property type="component" value="Unassembled WGS sequence"/>
</dbReference>
<sequence>MDDTLPPGMVAIYTLPHLCKLPLDHIGLVNFGLEADAESETEILFAALAKHVPSLQSLNLTRNQGINRSVVEMLLAMLPQLRWLAVWYTGVKDADRDHLRRVFPKVKVLTSPDA</sequence>
<dbReference type="EMBL" id="GG745380">
    <property type="protein sequence ID" value="KNE72517.1"/>
    <property type="molecule type" value="Genomic_DNA"/>
</dbReference>
<reference evidence="2" key="2">
    <citation type="submission" date="2009-11" db="EMBL/GenBank/DDBJ databases">
        <title>The Genome Sequence of Allomyces macrogynus strain ATCC 38327.</title>
        <authorList>
            <consortium name="The Broad Institute Genome Sequencing Platform"/>
            <person name="Russ C."/>
            <person name="Cuomo C."/>
            <person name="Shea T."/>
            <person name="Young S.K."/>
            <person name="Zeng Q."/>
            <person name="Koehrsen M."/>
            <person name="Haas B."/>
            <person name="Borodovsky M."/>
            <person name="Guigo R."/>
            <person name="Alvarado L."/>
            <person name="Berlin A."/>
            <person name="Borenstein D."/>
            <person name="Chen Z."/>
            <person name="Engels R."/>
            <person name="Freedman E."/>
            <person name="Gellesch M."/>
            <person name="Goldberg J."/>
            <person name="Griggs A."/>
            <person name="Gujja S."/>
            <person name="Heiman D."/>
            <person name="Hepburn T."/>
            <person name="Howarth C."/>
            <person name="Jen D."/>
            <person name="Larson L."/>
            <person name="Lewis B."/>
            <person name="Mehta T."/>
            <person name="Park D."/>
            <person name="Pearson M."/>
            <person name="Roberts A."/>
            <person name="Saif S."/>
            <person name="Shenoy N."/>
            <person name="Sisk P."/>
            <person name="Stolte C."/>
            <person name="Sykes S."/>
            <person name="Walk T."/>
            <person name="White J."/>
            <person name="Yandava C."/>
            <person name="Burger G."/>
            <person name="Gray M.W."/>
            <person name="Holland P.W.H."/>
            <person name="King N."/>
            <person name="Lang F.B.F."/>
            <person name="Roger A.J."/>
            <person name="Ruiz-Trillo I."/>
            <person name="Lander E."/>
            <person name="Nusbaum C."/>
        </authorList>
    </citation>
    <scope>NUCLEOTIDE SEQUENCE [LARGE SCALE GENOMIC DNA]</scope>
    <source>
        <strain evidence="2">ATCC 38327</strain>
    </source>
</reference>
<dbReference type="InterPro" id="IPR032675">
    <property type="entry name" value="LRR_dom_sf"/>
</dbReference>
<reference evidence="1 2" key="1">
    <citation type="submission" date="2009-11" db="EMBL/GenBank/DDBJ databases">
        <title>Annotation of Allomyces macrogynus ATCC 38327.</title>
        <authorList>
            <consortium name="The Broad Institute Genome Sequencing Platform"/>
            <person name="Russ C."/>
            <person name="Cuomo C."/>
            <person name="Burger G."/>
            <person name="Gray M.W."/>
            <person name="Holland P.W.H."/>
            <person name="King N."/>
            <person name="Lang F.B.F."/>
            <person name="Roger A.J."/>
            <person name="Ruiz-Trillo I."/>
            <person name="Young S.K."/>
            <person name="Zeng Q."/>
            <person name="Gargeya S."/>
            <person name="Fitzgerald M."/>
            <person name="Haas B."/>
            <person name="Abouelleil A."/>
            <person name="Alvarado L."/>
            <person name="Arachchi H.M."/>
            <person name="Berlin A."/>
            <person name="Chapman S.B."/>
            <person name="Gearin G."/>
            <person name="Goldberg J."/>
            <person name="Griggs A."/>
            <person name="Gujja S."/>
            <person name="Hansen M."/>
            <person name="Heiman D."/>
            <person name="Howarth C."/>
            <person name="Larimer J."/>
            <person name="Lui A."/>
            <person name="MacDonald P.J.P."/>
            <person name="McCowen C."/>
            <person name="Montmayeur A."/>
            <person name="Murphy C."/>
            <person name="Neiman D."/>
            <person name="Pearson M."/>
            <person name="Priest M."/>
            <person name="Roberts A."/>
            <person name="Saif S."/>
            <person name="Shea T."/>
            <person name="Sisk P."/>
            <person name="Stolte C."/>
            <person name="Sykes S."/>
            <person name="Wortman J."/>
            <person name="Nusbaum C."/>
            <person name="Birren B."/>
        </authorList>
    </citation>
    <scope>NUCLEOTIDE SEQUENCE [LARGE SCALE GENOMIC DNA]</scope>
    <source>
        <strain evidence="1 2">ATCC 38327</strain>
    </source>
</reference>
<name>A0A0L0TCQ0_ALLM3</name>
<organism evidence="1 2">
    <name type="scientific">Allomyces macrogynus (strain ATCC 38327)</name>
    <name type="common">Allomyces javanicus var. macrogynus</name>
    <dbReference type="NCBI Taxonomy" id="578462"/>
    <lineage>
        <taxon>Eukaryota</taxon>
        <taxon>Fungi</taxon>
        <taxon>Fungi incertae sedis</taxon>
        <taxon>Blastocladiomycota</taxon>
        <taxon>Blastocladiomycetes</taxon>
        <taxon>Blastocladiales</taxon>
        <taxon>Blastocladiaceae</taxon>
        <taxon>Allomyces</taxon>
    </lineage>
</organism>
<gene>
    <name evidence="1" type="ORF">AMAG_16560</name>
</gene>